<dbReference type="AlphaFoldDB" id="A0A150RNV8"/>
<evidence type="ECO:0000256" key="2">
    <source>
        <dbReference type="ARBA" id="ARBA00022801"/>
    </source>
</evidence>
<organism evidence="4 5">
    <name type="scientific">Sorangium cellulosum</name>
    <name type="common">Polyangium cellulosum</name>
    <dbReference type="NCBI Taxonomy" id="56"/>
    <lineage>
        <taxon>Bacteria</taxon>
        <taxon>Pseudomonadati</taxon>
        <taxon>Myxococcota</taxon>
        <taxon>Polyangia</taxon>
        <taxon>Polyangiales</taxon>
        <taxon>Polyangiaceae</taxon>
        <taxon>Sorangium</taxon>
    </lineage>
</organism>
<evidence type="ECO:0000256" key="1">
    <source>
        <dbReference type="ARBA" id="ARBA00008668"/>
    </source>
</evidence>
<name>A0A150RNV8_SORCE</name>
<dbReference type="InterPro" id="IPR036514">
    <property type="entry name" value="SGNH_hydro_sf"/>
</dbReference>
<dbReference type="PANTHER" id="PTHR43695:SF1">
    <property type="entry name" value="RHAMNOGALACTURONAN ACETYLESTERASE"/>
    <property type="match status" value="1"/>
</dbReference>
<dbReference type="CDD" id="cd01821">
    <property type="entry name" value="Rhamnogalacturan_acetylesterase_like"/>
    <property type="match status" value="1"/>
</dbReference>
<comment type="similarity">
    <text evidence="1">Belongs to the 'GDSL' lipolytic enzyme family.</text>
</comment>
<dbReference type="SUPFAM" id="SSF52266">
    <property type="entry name" value="SGNH hydrolase"/>
    <property type="match status" value="1"/>
</dbReference>
<sequence>MGGKTVVTAESRRFIWEGSPADAPQCVRFTVNVRKPEGQPIQDVDPGIDGLNLWIGGEAPDLRGVSVAPADPSTVVVYLAGDSTVCDQAPQLDQEPHARFTGWGQRLPAFFGPGISVTNYADSGEGTAAFRTDGGALWNRISRGLKAGDYVFVQLGHNDKTTSAATYRSRIEGIVDATKSARANPVLVSPMVRNNGEPLERQHIYNDLNVRQVLLQIASDKGIPFIDLMAASAAWVDSIGRAQARAFYVDGDATHSNEDGARVFAELVVEGIRAKVPELAVRLRALDGEP</sequence>
<dbReference type="InterPro" id="IPR013830">
    <property type="entry name" value="SGNH_hydro"/>
</dbReference>
<feature type="domain" description="SGNH hydrolase-type esterase" evidence="3">
    <location>
        <begin position="81"/>
        <end position="262"/>
    </location>
</feature>
<comment type="caution">
    <text evidence="4">The sequence shown here is derived from an EMBL/GenBank/DDBJ whole genome shotgun (WGS) entry which is preliminary data.</text>
</comment>
<evidence type="ECO:0000259" key="3">
    <source>
        <dbReference type="Pfam" id="PF13472"/>
    </source>
</evidence>
<gene>
    <name evidence="4" type="ORF">BE18_17050</name>
</gene>
<dbReference type="Proteomes" id="UP000075515">
    <property type="component" value="Unassembled WGS sequence"/>
</dbReference>
<dbReference type="PANTHER" id="PTHR43695">
    <property type="entry name" value="PUTATIVE (AFU_ORTHOLOGUE AFUA_2G17250)-RELATED"/>
    <property type="match status" value="1"/>
</dbReference>
<proteinExistence type="inferred from homology"/>
<evidence type="ECO:0000313" key="5">
    <source>
        <dbReference type="Proteomes" id="UP000075515"/>
    </source>
</evidence>
<dbReference type="InterPro" id="IPR037459">
    <property type="entry name" value="RhgT-like"/>
</dbReference>
<dbReference type="Pfam" id="PF13472">
    <property type="entry name" value="Lipase_GDSL_2"/>
    <property type="match status" value="1"/>
</dbReference>
<keyword evidence="2" id="KW-0378">Hydrolase</keyword>
<dbReference type="EMBL" id="JEMC01003351">
    <property type="protein sequence ID" value="KYF81944.1"/>
    <property type="molecule type" value="Genomic_DNA"/>
</dbReference>
<evidence type="ECO:0000313" key="4">
    <source>
        <dbReference type="EMBL" id="KYF81944.1"/>
    </source>
</evidence>
<dbReference type="GO" id="GO:0016788">
    <property type="term" value="F:hydrolase activity, acting on ester bonds"/>
    <property type="evidence" value="ECO:0007669"/>
    <property type="project" value="UniProtKB-ARBA"/>
</dbReference>
<accession>A0A150RNV8</accession>
<protein>
    <recommendedName>
        <fullName evidence="3">SGNH hydrolase-type esterase domain-containing protein</fullName>
    </recommendedName>
</protein>
<dbReference type="Gene3D" id="3.40.50.1110">
    <property type="entry name" value="SGNH hydrolase"/>
    <property type="match status" value="1"/>
</dbReference>
<reference evidence="4 5" key="1">
    <citation type="submission" date="2014-02" db="EMBL/GenBank/DDBJ databases">
        <title>The small core and large imbalanced accessory genome model reveals a collaborative survival strategy of Sorangium cellulosum strains in nature.</title>
        <authorList>
            <person name="Han K."/>
            <person name="Peng R."/>
            <person name="Blom J."/>
            <person name="Li Y.-Z."/>
        </authorList>
    </citation>
    <scope>NUCLEOTIDE SEQUENCE [LARGE SCALE GENOMIC DNA]</scope>
    <source>
        <strain evidence="4 5">So0149</strain>
    </source>
</reference>